<dbReference type="InterPro" id="IPR003593">
    <property type="entry name" value="AAA+_ATPase"/>
</dbReference>
<evidence type="ECO:0000313" key="4">
    <source>
        <dbReference type="EMBL" id="CAB4787891.1"/>
    </source>
</evidence>
<dbReference type="PANTHER" id="PTHR43790:SF8">
    <property type="entry name" value="SUGAR ABC TRANSPORTER ATP-BINDING PROTEIN"/>
    <property type="match status" value="1"/>
</dbReference>
<dbReference type="AlphaFoldDB" id="A0A6J6WRG7"/>
<dbReference type="EMBL" id="CAEZZT010000141">
    <property type="protein sequence ID" value="CAB4787891.1"/>
    <property type="molecule type" value="Genomic_DNA"/>
</dbReference>
<evidence type="ECO:0000256" key="1">
    <source>
        <dbReference type="ARBA" id="ARBA00022741"/>
    </source>
</evidence>
<dbReference type="GO" id="GO:0016887">
    <property type="term" value="F:ATP hydrolysis activity"/>
    <property type="evidence" value="ECO:0007669"/>
    <property type="project" value="InterPro"/>
</dbReference>
<proteinExistence type="predicted"/>
<organism evidence="4">
    <name type="scientific">freshwater metagenome</name>
    <dbReference type="NCBI Taxonomy" id="449393"/>
    <lineage>
        <taxon>unclassified sequences</taxon>
        <taxon>metagenomes</taxon>
        <taxon>ecological metagenomes</taxon>
    </lineage>
</organism>
<evidence type="ECO:0000256" key="2">
    <source>
        <dbReference type="ARBA" id="ARBA00022840"/>
    </source>
</evidence>
<name>A0A6J6WRG7_9ZZZZ</name>
<reference evidence="4" key="1">
    <citation type="submission" date="2020-05" db="EMBL/GenBank/DDBJ databases">
        <authorList>
            <person name="Chiriac C."/>
            <person name="Salcher M."/>
            <person name="Ghai R."/>
            <person name="Kavagutti S V."/>
        </authorList>
    </citation>
    <scope>NUCLEOTIDE SEQUENCE</scope>
</reference>
<sequence length="253" mass="27584">MSAKNVTLKVENLNKNYGSVVALSNVSFEILKGEVVALVGDNGAGKSTLVKCVAGSVFPTSGSIYLDGEKVNFHTPGQARDAGIETVYQQLALVDTFNISENLFLGKEVKRTGLSRLFGILDRKDMRRQALQAIQEFNATFPDVNATVETMSGGQRQIVAMTRGAFWGKSLLLLDEPTAALGVQESKSVLEVIERFRSQNQMSLLIISHNLEHVWQVCDRILVLRGGNLVANLVKNDVTKSDVVSHITGAYSK</sequence>
<accession>A0A6J6WRG7</accession>
<dbReference type="PROSITE" id="PS50893">
    <property type="entry name" value="ABC_TRANSPORTER_2"/>
    <property type="match status" value="1"/>
</dbReference>
<protein>
    <submittedName>
        <fullName evidence="4">Unannotated protein</fullName>
    </submittedName>
</protein>
<keyword evidence="1" id="KW-0547">Nucleotide-binding</keyword>
<dbReference type="InterPro" id="IPR027417">
    <property type="entry name" value="P-loop_NTPase"/>
</dbReference>
<dbReference type="Gene3D" id="3.40.50.300">
    <property type="entry name" value="P-loop containing nucleotide triphosphate hydrolases"/>
    <property type="match status" value="1"/>
</dbReference>
<dbReference type="InterPro" id="IPR050107">
    <property type="entry name" value="ABC_carbohydrate_import_ATPase"/>
</dbReference>
<dbReference type="GO" id="GO:0005524">
    <property type="term" value="F:ATP binding"/>
    <property type="evidence" value="ECO:0007669"/>
    <property type="project" value="UniProtKB-KW"/>
</dbReference>
<evidence type="ECO:0000259" key="3">
    <source>
        <dbReference type="PROSITE" id="PS50893"/>
    </source>
</evidence>
<dbReference type="Pfam" id="PF00005">
    <property type="entry name" value="ABC_tran"/>
    <property type="match status" value="1"/>
</dbReference>
<gene>
    <name evidence="4" type="ORF">UFOPK2918_01312</name>
</gene>
<dbReference type="SMART" id="SM00382">
    <property type="entry name" value="AAA"/>
    <property type="match status" value="1"/>
</dbReference>
<feature type="domain" description="ABC transporter" evidence="3">
    <location>
        <begin position="8"/>
        <end position="251"/>
    </location>
</feature>
<dbReference type="CDD" id="cd03216">
    <property type="entry name" value="ABC_Carb_Monos_I"/>
    <property type="match status" value="1"/>
</dbReference>
<dbReference type="SUPFAM" id="SSF52540">
    <property type="entry name" value="P-loop containing nucleoside triphosphate hydrolases"/>
    <property type="match status" value="1"/>
</dbReference>
<dbReference type="PANTHER" id="PTHR43790">
    <property type="entry name" value="CARBOHYDRATE TRANSPORT ATP-BINDING PROTEIN MG119-RELATED"/>
    <property type="match status" value="1"/>
</dbReference>
<dbReference type="InterPro" id="IPR003439">
    <property type="entry name" value="ABC_transporter-like_ATP-bd"/>
</dbReference>
<keyword evidence="2" id="KW-0067">ATP-binding</keyword>